<dbReference type="PROSITE" id="PS51257">
    <property type="entry name" value="PROKAR_LIPOPROTEIN"/>
    <property type="match status" value="1"/>
</dbReference>
<comment type="caution">
    <text evidence="1">The sequence shown here is derived from an EMBL/GenBank/DDBJ whole genome shotgun (WGS) entry which is preliminary data.</text>
</comment>
<name>A0A917JDU8_9SPHI</name>
<reference evidence="1" key="1">
    <citation type="journal article" date="2014" name="Int. J. Syst. Evol. Microbiol.">
        <title>Complete genome sequence of Corynebacterium casei LMG S-19264T (=DSM 44701T), isolated from a smear-ripened cheese.</title>
        <authorList>
            <consortium name="US DOE Joint Genome Institute (JGI-PGF)"/>
            <person name="Walter F."/>
            <person name="Albersmeier A."/>
            <person name="Kalinowski J."/>
            <person name="Ruckert C."/>
        </authorList>
    </citation>
    <scope>NUCLEOTIDE SEQUENCE</scope>
    <source>
        <strain evidence="1">CCM 8711</strain>
    </source>
</reference>
<dbReference type="Proteomes" id="UP000662074">
    <property type="component" value="Unassembled WGS sequence"/>
</dbReference>
<dbReference type="RefSeq" id="WP_188418880.1">
    <property type="nucleotide sequence ID" value="NZ_BMDO01000017.1"/>
</dbReference>
<reference evidence="1" key="2">
    <citation type="submission" date="2020-09" db="EMBL/GenBank/DDBJ databases">
        <authorList>
            <person name="Sun Q."/>
            <person name="Sedlacek I."/>
        </authorList>
    </citation>
    <scope>NUCLEOTIDE SEQUENCE</scope>
    <source>
        <strain evidence="1">CCM 8711</strain>
    </source>
</reference>
<organism evidence="1 2">
    <name type="scientific">Mucilaginibacter galii</name>
    <dbReference type="NCBI Taxonomy" id="2005073"/>
    <lineage>
        <taxon>Bacteria</taxon>
        <taxon>Pseudomonadati</taxon>
        <taxon>Bacteroidota</taxon>
        <taxon>Sphingobacteriia</taxon>
        <taxon>Sphingobacteriales</taxon>
        <taxon>Sphingobacteriaceae</taxon>
        <taxon>Mucilaginibacter</taxon>
    </lineage>
</organism>
<accession>A0A917JDU8</accession>
<proteinExistence type="predicted"/>
<dbReference type="AlphaFoldDB" id="A0A917JDU8"/>
<evidence type="ECO:0000313" key="2">
    <source>
        <dbReference type="Proteomes" id="UP000662074"/>
    </source>
</evidence>
<evidence type="ECO:0008006" key="3">
    <source>
        <dbReference type="Google" id="ProtNLM"/>
    </source>
</evidence>
<sequence>MVDLKGVANHGVLYLFLILLGISSCTSDLSNGKLDKLSLIYARIEINQSPTDKLDNSVAVALLDNDGNRISNDSILIFVNGIEEKLTHKQGLYYTNESRYVFLNVPVKEKYNVEIKLTDGKKYFLGSVNALAEEKPENIECKEAGNLKDDFVIKWHGLIDIDELSVFIGMTEQTEPNVTSATKKDEKIIKIKSNGSFKVSKAEYKEAKAKISGIEFNFRTTRNGTVNSELLKNSHITIKTLIEKYVSFDE</sequence>
<keyword evidence="2" id="KW-1185">Reference proteome</keyword>
<dbReference type="EMBL" id="BMDO01000017">
    <property type="protein sequence ID" value="GGI52752.1"/>
    <property type="molecule type" value="Genomic_DNA"/>
</dbReference>
<gene>
    <name evidence="1" type="ORF">GCM10011425_39640</name>
</gene>
<protein>
    <recommendedName>
        <fullName evidence="3">DUF4249 family protein</fullName>
    </recommendedName>
</protein>
<evidence type="ECO:0000313" key="1">
    <source>
        <dbReference type="EMBL" id="GGI52752.1"/>
    </source>
</evidence>